<organism evidence="8 9">
    <name type="scientific">Williamwhitmania taraxaci</name>
    <dbReference type="NCBI Taxonomy" id="1640674"/>
    <lineage>
        <taxon>Bacteria</taxon>
        <taxon>Pseudomonadati</taxon>
        <taxon>Bacteroidota</taxon>
        <taxon>Bacteroidia</taxon>
        <taxon>Bacteroidales</taxon>
        <taxon>Williamwhitmaniaceae</taxon>
        <taxon>Williamwhitmania</taxon>
    </lineage>
</organism>
<dbReference type="Gene3D" id="1.10.15.40">
    <property type="entry name" value="Electron transport complex subunit B, putative Fe-S cluster"/>
    <property type="match status" value="1"/>
</dbReference>
<keyword evidence="3" id="KW-0408">Iron</keyword>
<evidence type="ECO:0000256" key="1">
    <source>
        <dbReference type="ARBA" id="ARBA00022485"/>
    </source>
</evidence>
<evidence type="ECO:0000256" key="5">
    <source>
        <dbReference type="SAM" id="Coils"/>
    </source>
</evidence>
<dbReference type="SUPFAM" id="SSF54862">
    <property type="entry name" value="4Fe-4S ferredoxins"/>
    <property type="match status" value="1"/>
</dbReference>
<dbReference type="InterPro" id="IPR009016">
    <property type="entry name" value="Fe_hydrogenase"/>
</dbReference>
<feature type="coiled-coil region" evidence="5">
    <location>
        <begin position="416"/>
        <end position="443"/>
    </location>
</feature>
<dbReference type="OrthoDB" id="9813230at2"/>
<dbReference type="Gene3D" id="3.30.450.20">
    <property type="entry name" value="PAS domain"/>
    <property type="match status" value="1"/>
</dbReference>
<reference evidence="8 9" key="1">
    <citation type="submission" date="2016-09" db="EMBL/GenBank/DDBJ databases">
        <authorList>
            <person name="Capua I."/>
            <person name="De Benedictis P."/>
            <person name="Joannis T."/>
            <person name="Lombin L.H."/>
            <person name="Cattoli G."/>
        </authorList>
    </citation>
    <scope>NUCLEOTIDE SEQUENCE [LARGE SCALE GENOMIC DNA]</scope>
    <source>
        <strain evidence="8 9">A7P-90m</strain>
    </source>
</reference>
<dbReference type="STRING" id="1640674.SAMN05216323_104520"/>
<evidence type="ECO:0000313" key="9">
    <source>
        <dbReference type="Proteomes" id="UP000199452"/>
    </source>
</evidence>
<evidence type="ECO:0000256" key="3">
    <source>
        <dbReference type="ARBA" id="ARBA00023004"/>
    </source>
</evidence>
<dbReference type="InterPro" id="IPR004108">
    <property type="entry name" value="Fe_hydrogenase_lsu_C"/>
</dbReference>
<dbReference type="PANTHER" id="PTHR11615">
    <property type="entry name" value="NITRATE, FORMATE, IRON DEHYDROGENASE"/>
    <property type="match status" value="1"/>
</dbReference>
<dbReference type="Pfam" id="PF04060">
    <property type="entry name" value="FeS"/>
    <property type="match status" value="1"/>
</dbReference>
<dbReference type="PROSITE" id="PS51379">
    <property type="entry name" value="4FE4S_FER_2"/>
    <property type="match status" value="2"/>
</dbReference>
<feature type="domain" description="4Fe-4S" evidence="7">
    <location>
        <begin position="363"/>
        <end position="428"/>
    </location>
</feature>
<name>A0A1G6NTE6_9BACT</name>
<dbReference type="Proteomes" id="UP000199452">
    <property type="component" value="Unassembled WGS sequence"/>
</dbReference>
<accession>A0A1G6NTE6</accession>
<sequence length="618" mass="68789">MDLFKINKDACIGCYACVRVCPVKAIEVKAEENVAKILPNRCIGCGSCKNICPVDAIDYHESIIETKEILNSGGKIAAICAPSISGEFVDITDYRKFVQMIKALGFTYVCEVSIGVDLVAQKYQELFENFNGKYYLSTCCPVVVQLVEKFHPDLVSNLAPIISPMVATAKIVRNTYGSDVKVVYIGPCIANKNEALKYSDDGKIDSVLTFVELRQLFKEQNINEGMLEYSEFDKPIGYKGSLYPISNGLLQAVDISEDLLTGEVITAEGRNSVLESVREFELSIETIKRHFNLFYCDGCIMGPGTSRGGRPYIRRSITIDYVKKRLKTFDKSEWDKAVLKHSTLNFATTFTPNDQRLQEPSGEKVKEILKVIGKEFIKSESGCGACGYDSCNDFAVAVSKGLAHTDMCLNFTLKNRQEYIKNLKGTNEKLAKTQEALRDSEKIAKVEQLAAKDAMETVDAMLQKLPSAVVIADKKLKIVHSNQSFIDLLGDDALEISDIIPGLIGADLKTLLPYNIYNQFSYALQNGEDVMNRDLSYKEGLLNVSVFTIKRGNVVGAILRDMYAPEVRKEEVIKRVTEVIDKNLAMVQEIGFLLGEGASETEQMLNSILKTYKDGPRR</sequence>
<keyword evidence="4" id="KW-0411">Iron-sulfur</keyword>
<dbReference type="AlphaFoldDB" id="A0A1G6NTE6"/>
<keyword evidence="1" id="KW-0004">4Fe-4S</keyword>
<evidence type="ECO:0000256" key="2">
    <source>
        <dbReference type="ARBA" id="ARBA00022723"/>
    </source>
</evidence>
<dbReference type="Gene3D" id="3.30.70.20">
    <property type="match status" value="1"/>
</dbReference>
<feature type="domain" description="4Fe-4S ferredoxin-type" evidence="6">
    <location>
        <begin position="2"/>
        <end position="31"/>
    </location>
</feature>
<dbReference type="Pfam" id="PF02906">
    <property type="entry name" value="Fe_hyd_lg_C"/>
    <property type="match status" value="1"/>
</dbReference>
<dbReference type="PROSITE" id="PS51656">
    <property type="entry name" value="4FE4S"/>
    <property type="match status" value="1"/>
</dbReference>
<dbReference type="GO" id="GO:0046872">
    <property type="term" value="F:metal ion binding"/>
    <property type="evidence" value="ECO:0007669"/>
    <property type="project" value="UniProtKB-KW"/>
</dbReference>
<dbReference type="Gene3D" id="3.40.50.1780">
    <property type="match status" value="1"/>
</dbReference>
<proteinExistence type="predicted"/>
<evidence type="ECO:0000256" key="4">
    <source>
        <dbReference type="ARBA" id="ARBA00023014"/>
    </source>
</evidence>
<dbReference type="GO" id="GO:0051539">
    <property type="term" value="F:4 iron, 4 sulfur cluster binding"/>
    <property type="evidence" value="ECO:0007669"/>
    <property type="project" value="UniProtKB-KW"/>
</dbReference>
<keyword evidence="5" id="KW-0175">Coiled coil</keyword>
<dbReference type="Pfam" id="PF14697">
    <property type="entry name" value="Fer4_21"/>
    <property type="match status" value="1"/>
</dbReference>
<dbReference type="InterPro" id="IPR007202">
    <property type="entry name" value="4Fe-4S_dom"/>
</dbReference>
<dbReference type="EMBL" id="FMYP01000045">
    <property type="protein sequence ID" value="SDC70537.1"/>
    <property type="molecule type" value="Genomic_DNA"/>
</dbReference>
<protein>
    <submittedName>
        <fullName evidence="8">Putative Fe-S cluster</fullName>
    </submittedName>
</protein>
<feature type="domain" description="4Fe-4S ferredoxin-type" evidence="6">
    <location>
        <begin position="33"/>
        <end position="62"/>
    </location>
</feature>
<dbReference type="PROSITE" id="PS00198">
    <property type="entry name" value="4FE4S_FER_1"/>
    <property type="match status" value="2"/>
</dbReference>
<dbReference type="Gene3D" id="3.40.950.10">
    <property type="entry name" value="Fe-only Hydrogenase (Larger Subunit), Chain L, domain 3"/>
    <property type="match status" value="1"/>
</dbReference>
<dbReference type="RefSeq" id="WP_092439240.1">
    <property type="nucleotide sequence ID" value="NZ_FMYP01000045.1"/>
</dbReference>
<dbReference type="SUPFAM" id="SSF53920">
    <property type="entry name" value="Fe-only hydrogenase"/>
    <property type="match status" value="1"/>
</dbReference>
<dbReference type="InterPro" id="IPR050340">
    <property type="entry name" value="Cytosolic_Fe-S_CAF"/>
</dbReference>
<keyword evidence="9" id="KW-1185">Reference proteome</keyword>
<keyword evidence="2" id="KW-0479">Metal-binding</keyword>
<evidence type="ECO:0000259" key="7">
    <source>
        <dbReference type="PROSITE" id="PS51656"/>
    </source>
</evidence>
<evidence type="ECO:0000313" key="8">
    <source>
        <dbReference type="EMBL" id="SDC70537.1"/>
    </source>
</evidence>
<dbReference type="InterPro" id="IPR017896">
    <property type="entry name" value="4Fe4S_Fe-S-bd"/>
</dbReference>
<dbReference type="InterPro" id="IPR017900">
    <property type="entry name" value="4Fe4S_Fe_S_CS"/>
</dbReference>
<evidence type="ECO:0000259" key="6">
    <source>
        <dbReference type="PROSITE" id="PS51379"/>
    </source>
</evidence>
<gene>
    <name evidence="8" type="ORF">SAMN05216323_104520</name>
</gene>